<comment type="caution">
    <text evidence="2">The sequence shown here is derived from an EMBL/GenBank/DDBJ whole genome shotgun (WGS) entry which is preliminary data.</text>
</comment>
<feature type="compositionally biased region" description="Gly residues" evidence="1">
    <location>
        <begin position="462"/>
        <end position="475"/>
    </location>
</feature>
<evidence type="ECO:0000256" key="1">
    <source>
        <dbReference type="SAM" id="MobiDB-lite"/>
    </source>
</evidence>
<feature type="compositionally biased region" description="Pro residues" evidence="1">
    <location>
        <begin position="366"/>
        <end position="394"/>
    </location>
</feature>
<feature type="compositionally biased region" description="Low complexity" evidence="1">
    <location>
        <begin position="395"/>
        <end position="404"/>
    </location>
</feature>
<dbReference type="EMBL" id="SOZI01000046">
    <property type="protein sequence ID" value="TNY21315.1"/>
    <property type="molecule type" value="Genomic_DNA"/>
</dbReference>
<dbReference type="STRING" id="5288.A0A5C5FXG6"/>
<evidence type="ECO:0000313" key="2">
    <source>
        <dbReference type="EMBL" id="TNY21315.1"/>
    </source>
</evidence>
<evidence type="ECO:0000313" key="3">
    <source>
        <dbReference type="Proteomes" id="UP000311382"/>
    </source>
</evidence>
<dbReference type="Proteomes" id="UP000311382">
    <property type="component" value="Unassembled WGS sequence"/>
</dbReference>
<feature type="compositionally biased region" description="Low complexity" evidence="1">
    <location>
        <begin position="83"/>
        <end position="94"/>
    </location>
</feature>
<sequence length="496" mass="51687">MSAVYSIFTSPHHPPVPEHLPTLIVTPHGRPQQVLYTFLHTNVNTENYLLTPAPEGDLCVAKLYPPDRSGSLRGVNGGGGASSSGHGAPTGAPSVRCEAGRGLGWRVVQTGIQNPVYKILLPNPELPGEDQPLFQVSKPNPNAPFWTLTYFAYAGHLIPPKRVEFGRISKNGPEQGGGTRLAITGRSDEEKAVWASLGPGNEDAVEWLVVCAALIVLDDEIVLAAGAKIRDRPPSPVKRTGGAMRVVGPVEMQSGVPRSASSSNLVPGAPGPSAAGSRGPSPSHGRQHQQGYPGPAPGPGPGPDPRFMPPQGHPQGPPQSQQYAAAPPPHHHPQQQQHFAPPAQQQQQQYYPQQQPHHPQPQQQHAPPPPAPAPAPSQPHPPPPPRGAFAPPPRSSSQPSGPAAHAHVQNGGAGAPVQPPPRGDSRAPSGYRAGSRPDPAHVQAQAQMPGYGAPPNLAEYGAAGGAGGGGGGGAAQGQRVRGEGDGQRRLVKERHR</sequence>
<feature type="compositionally biased region" description="Basic and acidic residues" evidence="1">
    <location>
        <begin position="480"/>
        <end position="490"/>
    </location>
</feature>
<feature type="compositionally biased region" description="Low complexity" evidence="1">
    <location>
        <begin position="334"/>
        <end position="365"/>
    </location>
</feature>
<proteinExistence type="predicted"/>
<accession>A0A5C5FXG6</accession>
<protein>
    <submittedName>
        <fullName evidence="2">Uncharacterized protein</fullName>
    </submittedName>
</protein>
<name>A0A5C5FXG6_9BASI</name>
<dbReference type="OrthoDB" id="2538408at2759"/>
<feature type="compositionally biased region" description="Pro residues" evidence="1">
    <location>
        <begin position="294"/>
        <end position="317"/>
    </location>
</feature>
<feature type="compositionally biased region" description="Low complexity" evidence="1">
    <location>
        <begin position="267"/>
        <end position="283"/>
    </location>
</feature>
<feature type="region of interest" description="Disordered" evidence="1">
    <location>
        <begin position="254"/>
        <end position="496"/>
    </location>
</feature>
<gene>
    <name evidence="2" type="ORF">DMC30DRAFT_436525</name>
</gene>
<reference evidence="2 3" key="1">
    <citation type="submission" date="2019-03" db="EMBL/GenBank/DDBJ databases">
        <title>Rhodosporidium diobovatum UCD-FST 08-225 genome sequencing, assembly, and annotation.</title>
        <authorList>
            <person name="Fakankun I.U."/>
            <person name="Fristensky B."/>
            <person name="Levin D.B."/>
        </authorList>
    </citation>
    <scope>NUCLEOTIDE SEQUENCE [LARGE SCALE GENOMIC DNA]</scope>
    <source>
        <strain evidence="2 3">UCD-FST 08-225</strain>
    </source>
</reference>
<keyword evidence="3" id="KW-1185">Reference proteome</keyword>
<feature type="region of interest" description="Disordered" evidence="1">
    <location>
        <begin position="70"/>
        <end position="95"/>
    </location>
</feature>
<organism evidence="2 3">
    <name type="scientific">Rhodotorula diobovata</name>
    <dbReference type="NCBI Taxonomy" id="5288"/>
    <lineage>
        <taxon>Eukaryota</taxon>
        <taxon>Fungi</taxon>
        <taxon>Dikarya</taxon>
        <taxon>Basidiomycota</taxon>
        <taxon>Pucciniomycotina</taxon>
        <taxon>Microbotryomycetes</taxon>
        <taxon>Sporidiobolales</taxon>
        <taxon>Sporidiobolaceae</taxon>
        <taxon>Rhodotorula</taxon>
    </lineage>
</organism>
<dbReference type="AlphaFoldDB" id="A0A5C5FXG6"/>